<dbReference type="GO" id="GO:0003700">
    <property type="term" value="F:DNA-binding transcription factor activity"/>
    <property type="evidence" value="ECO:0007669"/>
    <property type="project" value="InterPro"/>
</dbReference>
<dbReference type="EMBL" id="FNGS01000001">
    <property type="protein sequence ID" value="SDL10739.1"/>
    <property type="molecule type" value="Genomic_DNA"/>
</dbReference>
<dbReference type="PIRSF" id="PIRSF016838">
    <property type="entry name" value="PafC"/>
    <property type="match status" value="1"/>
</dbReference>
<gene>
    <name evidence="4" type="ORF">SAMN04488090_0002</name>
</gene>
<dbReference type="Pfam" id="PF13280">
    <property type="entry name" value="WYL"/>
    <property type="match status" value="1"/>
</dbReference>
<dbReference type="RefSeq" id="WP_093196275.1">
    <property type="nucleotide sequence ID" value="NZ_FNGS01000001.1"/>
</dbReference>
<dbReference type="InterPro" id="IPR036388">
    <property type="entry name" value="WH-like_DNA-bd_sf"/>
</dbReference>
<evidence type="ECO:0000256" key="2">
    <source>
        <dbReference type="ARBA" id="ARBA00023163"/>
    </source>
</evidence>
<keyword evidence="5" id="KW-1185">Reference proteome</keyword>
<name>A0A1G9HCU9_9BACT</name>
<sequence length="318" mass="37327">MEITRRFDRILRLFFVLQSRSVVSIEELQNRFDASKRTIYRDLNALQAAGVPIVQEHGVGYSIMEGYRIQPSRFTPEEILSLTIAEKVMQGHQTQFIKTNFESALTKIKGSFELRQKDQVQSLEDKLLFADQTRTTEYLPDIIDVLLKSTVTQKIAHIQYIKSSGTDAVSREIEAVGVFYQNQFWYVLAYCHLRQDYRNFRLDRIREVRLSGKGFTRKHPPVDELRRQDIAAYATRIVIHVDREFAHYLFWERQVFGYEREERVDGHVVMYFTCRMHPTAFVRWFLKYVDIGHIAEPEGLQEEALAIVRAGLKRNPVA</sequence>
<evidence type="ECO:0000256" key="1">
    <source>
        <dbReference type="ARBA" id="ARBA00023015"/>
    </source>
</evidence>
<dbReference type="Pfam" id="PF08279">
    <property type="entry name" value="HTH_11"/>
    <property type="match status" value="1"/>
</dbReference>
<keyword evidence="2" id="KW-0804">Transcription</keyword>
<proteinExistence type="predicted"/>
<dbReference type="GO" id="GO:0003677">
    <property type="term" value="F:DNA binding"/>
    <property type="evidence" value="ECO:0007669"/>
    <property type="project" value="UniProtKB-KW"/>
</dbReference>
<accession>A0A1G9HCU9</accession>
<reference evidence="4 5" key="1">
    <citation type="submission" date="2016-10" db="EMBL/GenBank/DDBJ databases">
        <authorList>
            <person name="de Groot N.N."/>
        </authorList>
    </citation>
    <scope>NUCLEOTIDE SEQUENCE [LARGE SCALE GENOMIC DNA]</scope>
    <source>
        <strain evidence="4 5">DSM 21668</strain>
    </source>
</reference>
<evidence type="ECO:0000313" key="5">
    <source>
        <dbReference type="Proteomes" id="UP000198901"/>
    </source>
</evidence>
<dbReference type="SUPFAM" id="SSF46785">
    <property type="entry name" value="Winged helix' DNA-binding domain"/>
    <property type="match status" value="1"/>
</dbReference>
<dbReference type="AlphaFoldDB" id="A0A1G9HCU9"/>
<dbReference type="SMART" id="SM00420">
    <property type="entry name" value="HTH_DEOR"/>
    <property type="match status" value="1"/>
</dbReference>
<dbReference type="PROSITE" id="PS51000">
    <property type="entry name" value="HTH_DEOR_2"/>
    <property type="match status" value="1"/>
</dbReference>
<dbReference type="InterPro" id="IPR013196">
    <property type="entry name" value="HTH_11"/>
</dbReference>
<feature type="domain" description="HTH deoR-type" evidence="3">
    <location>
        <begin position="6"/>
        <end position="62"/>
    </location>
</feature>
<dbReference type="PANTHER" id="PTHR34580:SF1">
    <property type="entry name" value="PROTEIN PAFC"/>
    <property type="match status" value="1"/>
</dbReference>
<dbReference type="InterPro" id="IPR001034">
    <property type="entry name" value="DeoR_HTH"/>
</dbReference>
<evidence type="ECO:0000259" key="3">
    <source>
        <dbReference type="PROSITE" id="PS51000"/>
    </source>
</evidence>
<dbReference type="OrthoDB" id="9815009at2"/>
<evidence type="ECO:0000313" key="4">
    <source>
        <dbReference type="EMBL" id="SDL10739.1"/>
    </source>
</evidence>
<dbReference type="InterPro" id="IPR036390">
    <property type="entry name" value="WH_DNA-bd_sf"/>
</dbReference>
<dbReference type="InterPro" id="IPR028349">
    <property type="entry name" value="PafC-like"/>
</dbReference>
<organism evidence="4 5">
    <name type="scientific">Siphonobacter aquaeclarae</name>
    <dbReference type="NCBI Taxonomy" id="563176"/>
    <lineage>
        <taxon>Bacteria</taxon>
        <taxon>Pseudomonadati</taxon>
        <taxon>Bacteroidota</taxon>
        <taxon>Cytophagia</taxon>
        <taxon>Cytophagales</taxon>
        <taxon>Cytophagaceae</taxon>
        <taxon>Siphonobacter</taxon>
    </lineage>
</organism>
<dbReference type="Gene3D" id="1.10.10.10">
    <property type="entry name" value="Winged helix-like DNA-binding domain superfamily/Winged helix DNA-binding domain"/>
    <property type="match status" value="1"/>
</dbReference>
<keyword evidence="4" id="KW-0238">DNA-binding</keyword>
<dbReference type="PANTHER" id="PTHR34580">
    <property type="match status" value="1"/>
</dbReference>
<dbReference type="STRING" id="563176.SAMN04488090_0002"/>
<protein>
    <submittedName>
        <fullName evidence="4">Predicted DNA-binding transcriptional regulator YafY, contains an HTH and WYL domains</fullName>
    </submittedName>
</protein>
<dbReference type="InterPro" id="IPR026881">
    <property type="entry name" value="WYL_dom"/>
</dbReference>
<dbReference type="PROSITE" id="PS52050">
    <property type="entry name" value="WYL"/>
    <property type="match status" value="1"/>
</dbReference>
<dbReference type="Proteomes" id="UP000198901">
    <property type="component" value="Unassembled WGS sequence"/>
</dbReference>
<dbReference type="InterPro" id="IPR051534">
    <property type="entry name" value="CBASS_pafABC_assoc_protein"/>
</dbReference>
<keyword evidence="1" id="KW-0805">Transcription regulation</keyword>